<dbReference type="GeneID" id="63758519"/>
<feature type="transmembrane region" description="Helical" evidence="7">
    <location>
        <begin position="178"/>
        <end position="203"/>
    </location>
</feature>
<keyword evidence="10" id="KW-1185">Reference proteome</keyword>
<feature type="transmembrane region" description="Helical" evidence="7">
    <location>
        <begin position="6"/>
        <end position="25"/>
    </location>
</feature>
<dbReference type="STRING" id="1036612.A0A1L9TCF3"/>
<feature type="transmembrane region" description="Helical" evidence="7">
    <location>
        <begin position="100"/>
        <end position="122"/>
    </location>
</feature>
<gene>
    <name evidence="9" type="ORF">ASPSYDRAFT_155318</name>
</gene>
<protein>
    <recommendedName>
        <fullName evidence="8">Rhodopsin domain-containing protein</fullName>
    </recommendedName>
</protein>
<keyword evidence="4 7" id="KW-0472">Membrane</keyword>
<dbReference type="PANTHER" id="PTHR33048">
    <property type="entry name" value="PTH11-LIKE INTEGRAL MEMBRANE PROTEIN (AFU_ORTHOLOGUE AFUA_5G11245)"/>
    <property type="match status" value="1"/>
</dbReference>
<dbReference type="VEuPathDB" id="FungiDB:ASPSYDRAFT_155318"/>
<dbReference type="AlphaFoldDB" id="A0A1L9TCF3"/>
<dbReference type="EMBL" id="KV878589">
    <property type="protein sequence ID" value="OJJ56963.1"/>
    <property type="molecule type" value="Genomic_DNA"/>
</dbReference>
<proteinExistence type="inferred from homology"/>
<comment type="subcellular location">
    <subcellularLocation>
        <location evidence="1">Membrane</location>
        <topology evidence="1">Multi-pass membrane protein</topology>
    </subcellularLocation>
</comment>
<evidence type="ECO:0000313" key="9">
    <source>
        <dbReference type="EMBL" id="OJJ56963.1"/>
    </source>
</evidence>
<evidence type="ECO:0000256" key="6">
    <source>
        <dbReference type="SAM" id="MobiDB-lite"/>
    </source>
</evidence>
<dbReference type="Pfam" id="PF20684">
    <property type="entry name" value="Fung_rhodopsin"/>
    <property type="match status" value="1"/>
</dbReference>
<dbReference type="InterPro" id="IPR049326">
    <property type="entry name" value="Rhodopsin_dom_fungi"/>
</dbReference>
<comment type="similarity">
    <text evidence="5">Belongs to the SAT4 family.</text>
</comment>
<feature type="transmembrane region" description="Helical" evidence="7">
    <location>
        <begin position="37"/>
        <end position="59"/>
    </location>
</feature>
<dbReference type="InterPro" id="IPR052337">
    <property type="entry name" value="SAT4-like"/>
</dbReference>
<evidence type="ECO:0000313" key="10">
    <source>
        <dbReference type="Proteomes" id="UP000184356"/>
    </source>
</evidence>
<reference evidence="10" key="1">
    <citation type="journal article" date="2017" name="Genome Biol.">
        <title>Comparative genomics reveals high biological diversity and specific adaptations in the industrially and medically important fungal genus Aspergillus.</title>
        <authorList>
            <person name="de Vries R.P."/>
            <person name="Riley R."/>
            <person name="Wiebenga A."/>
            <person name="Aguilar-Osorio G."/>
            <person name="Amillis S."/>
            <person name="Uchima C.A."/>
            <person name="Anderluh G."/>
            <person name="Asadollahi M."/>
            <person name="Askin M."/>
            <person name="Barry K."/>
            <person name="Battaglia E."/>
            <person name="Bayram O."/>
            <person name="Benocci T."/>
            <person name="Braus-Stromeyer S.A."/>
            <person name="Caldana C."/>
            <person name="Canovas D."/>
            <person name="Cerqueira G.C."/>
            <person name="Chen F."/>
            <person name="Chen W."/>
            <person name="Choi C."/>
            <person name="Clum A."/>
            <person name="Dos Santos R.A."/>
            <person name="Damasio A.R."/>
            <person name="Diallinas G."/>
            <person name="Emri T."/>
            <person name="Fekete E."/>
            <person name="Flipphi M."/>
            <person name="Freyberg S."/>
            <person name="Gallo A."/>
            <person name="Gournas C."/>
            <person name="Habgood R."/>
            <person name="Hainaut M."/>
            <person name="Harispe M.L."/>
            <person name="Henrissat B."/>
            <person name="Hilden K.S."/>
            <person name="Hope R."/>
            <person name="Hossain A."/>
            <person name="Karabika E."/>
            <person name="Karaffa L."/>
            <person name="Karanyi Z."/>
            <person name="Krasevec N."/>
            <person name="Kuo A."/>
            <person name="Kusch H."/>
            <person name="LaButti K."/>
            <person name="Lagendijk E.L."/>
            <person name="Lapidus A."/>
            <person name="Levasseur A."/>
            <person name="Lindquist E."/>
            <person name="Lipzen A."/>
            <person name="Logrieco A.F."/>
            <person name="MacCabe A."/>
            <person name="Maekelae M.R."/>
            <person name="Malavazi I."/>
            <person name="Melin P."/>
            <person name="Meyer V."/>
            <person name="Mielnichuk N."/>
            <person name="Miskei M."/>
            <person name="Molnar A.P."/>
            <person name="Mule G."/>
            <person name="Ngan C.Y."/>
            <person name="Orejas M."/>
            <person name="Orosz E."/>
            <person name="Ouedraogo J.P."/>
            <person name="Overkamp K.M."/>
            <person name="Park H.-S."/>
            <person name="Perrone G."/>
            <person name="Piumi F."/>
            <person name="Punt P.J."/>
            <person name="Ram A.F."/>
            <person name="Ramon A."/>
            <person name="Rauscher S."/>
            <person name="Record E."/>
            <person name="Riano-Pachon D.M."/>
            <person name="Robert V."/>
            <person name="Roehrig J."/>
            <person name="Ruller R."/>
            <person name="Salamov A."/>
            <person name="Salih N.S."/>
            <person name="Samson R.A."/>
            <person name="Sandor E."/>
            <person name="Sanguinetti M."/>
            <person name="Schuetze T."/>
            <person name="Sepcic K."/>
            <person name="Shelest E."/>
            <person name="Sherlock G."/>
            <person name="Sophianopoulou V."/>
            <person name="Squina F.M."/>
            <person name="Sun H."/>
            <person name="Susca A."/>
            <person name="Todd R.B."/>
            <person name="Tsang A."/>
            <person name="Unkles S.E."/>
            <person name="van de Wiele N."/>
            <person name="van Rossen-Uffink D."/>
            <person name="Oliveira J.V."/>
            <person name="Vesth T.C."/>
            <person name="Visser J."/>
            <person name="Yu J.-H."/>
            <person name="Zhou M."/>
            <person name="Andersen M.R."/>
            <person name="Archer D.B."/>
            <person name="Baker S.E."/>
            <person name="Benoit I."/>
            <person name="Brakhage A.A."/>
            <person name="Braus G.H."/>
            <person name="Fischer R."/>
            <person name="Frisvad J.C."/>
            <person name="Goldman G.H."/>
            <person name="Houbraken J."/>
            <person name="Oakley B."/>
            <person name="Pocsi I."/>
            <person name="Scazzocchio C."/>
            <person name="Seiboth B."/>
            <person name="vanKuyk P.A."/>
            <person name="Wortman J."/>
            <person name="Dyer P.S."/>
            <person name="Grigoriev I.V."/>
        </authorList>
    </citation>
    <scope>NUCLEOTIDE SEQUENCE [LARGE SCALE GENOMIC DNA]</scope>
    <source>
        <strain evidence="10">CBS 593.65</strain>
    </source>
</reference>
<keyword evidence="2 7" id="KW-0812">Transmembrane</keyword>
<dbReference type="PANTHER" id="PTHR33048:SF2">
    <property type="entry name" value="SRPK"/>
    <property type="match status" value="1"/>
</dbReference>
<evidence type="ECO:0000256" key="5">
    <source>
        <dbReference type="ARBA" id="ARBA00038359"/>
    </source>
</evidence>
<accession>A0A1L9TCF3</accession>
<feature type="transmembrane region" description="Helical" evidence="7">
    <location>
        <begin position="134"/>
        <end position="158"/>
    </location>
</feature>
<keyword evidence="3 7" id="KW-1133">Transmembrane helix</keyword>
<name>A0A1L9TCF3_9EURO</name>
<evidence type="ECO:0000256" key="4">
    <source>
        <dbReference type="ARBA" id="ARBA00023136"/>
    </source>
</evidence>
<dbReference type="Proteomes" id="UP000184356">
    <property type="component" value="Unassembled WGS sequence"/>
</dbReference>
<dbReference type="OrthoDB" id="2988756at2759"/>
<feature type="domain" description="Rhodopsin" evidence="8">
    <location>
        <begin position="21"/>
        <end position="273"/>
    </location>
</feature>
<dbReference type="GO" id="GO:0016020">
    <property type="term" value="C:membrane"/>
    <property type="evidence" value="ECO:0007669"/>
    <property type="project" value="UniProtKB-SubCell"/>
</dbReference>
<sequence>MAVDYTESFTLLGIGLFFILVRVYVRWTQVGPSNFQLDDYMMPLAGAVFAVEVSLAYLVGARYDGFTNSYMTPEARAALDPNSEEYHSRVMGSKIQVAGWNLYAMVLWLIKGSLAVFYSRLTTGLSHLPTRVRFAYVLLGVTYLAVALTLVLSCQPMHKFWQINPDPGNICQPARSMVYVLVVMIPNVLTDIYLLSIPLPLLWAVRIGLRRKITLMGLFSGAIFVAVAAIVRAVIVIIAGSNGAVEGSKWACRESFVSIIVANLPIIQPLIRRGASKLGLSALFSNSGPSSYGHGPSGGRRREGDYPLASHDMGTGKSKTGTETGGGGWRGRRLRGLGSTVHHHSTAMGSDEEILVEGGNRNAGGKGNNQITVTHETVIEREEVSPTGSPTRNEHGHAVQESVSRDNGGAWDGGLKRG</sequence>
<evidence type="ECO:0000256" key="7">
    <source>
        <dbReference type="SAM" id="Phobius"/>
    </source>
</evidence>
<evidence type="ECO:0000256" key="1">
    <source>
        <dbReference type="ARBA" id="ARBA00004141"/>
    </source>
</evidence>
<evidence type="ECO:0000259" key="8">
    <source>
        <dbReference type="Pfam" id="PF20684"/>
    </source>
</evidence>
<feature type="transmembrane region" description="Helical" evidence="7">
    <location>
        <begin position="215"/>
        <end position="239"/>
    </location>
</feature>
<feature type="region of interest" description="Disordered" evidence="6">
    <location>
        <begin position="379"/>
        <end position="418"/>
    </location>
</feature>
<organism evidence="9 10">
    <name type="scientific">Aspergillus sydowii CBS 593.65</name>
    <dbReference type="NCBI Taxonomy" id="1036612"/>
    <lineage>
        <taxon>Eukaryota</taxon>
        <taxon>Fungi</taxon>
        <taxon>Dikarya</taxon>
        <taxon>Ascomycota</taxon>
        <taxon>Pezizomycotina</taxon>
        <taxon>Eurotiomycetes</taxon>
        <taxon>Eurotiomycetidae</taxon>
        <taxon>Eurotiales</taxon>
        <taxon>Aspergillaceae</taxon>
        <taxon>Aspergillus</taxon>
        <taxon>Aspergillus subgen. Nidulantes</taxon>
    </lineage>
</organism>
<evidence type="ECO:0000256" key="3">
    <source>
        <dbReference type="ARBA" id="ARBA00022989"/>
    </source>
</evidence>
<evidence type="ECO:0000256" key="2">
    <source>
        <dbReference type="ARBA" id="ARBA00022692"/>
    </source>
</evidence>
<feature type="region of interest" description="Disordered" evidence="6">
    <location>
        <begin position="288"/>
        <end position="333"/>
    </location>
</feature>
<dbReference type="RefSeq" id="XP_040700769.1">
    <property type="nucleotide sequence ID" value="XM_040842446.1"/>
</dbReference>